<dbReference type="EMBL" id="QSQT01000054">
    <property type="protein sequence ID" value="RGK50221.1"/>
    <property type="molecule type" value="Genomic_DNA"/>
</dbReference>
<dbReference type="RefSeq" id="WP_117674169.1">
    <property type="nucleotide sequence ID" value="NZ_CABOGR010000054.1"/>
</dbReference>
<dbReference type="Gene3D" id="3.40.50.300">
    <property type="entry name" value="P-loop containing nucleotide triphosphate hydrolases"/>
    <property type="match status" value="1"/>
</dbReference>
<dbReference type="InterPro" id="IPR027417">
    <property type="entry name" value="P-loop_NTPase"/>
</dbReference>
<dbReference type="InterPro" id="IPR015223">
    <property type="entry name" value="MipZ"/>
</dbReference>
<proteinExistence type="predicted"/>
<dbReference type="CDD" id="cd02042">
    <property type="entry name" value="ParAB_family"/>
    <property type="match status" value="1"/>
</dbReference>
<dbReference type="SUPFAM" id="SSF52540">
    <property type="entry name" value="P-loop containing nucleoside triphosphate hydrolases"/>
    <property type="match status" value="1"/>
</dbReference>
<dbReference type="PANTHER" id="PTHR13696:SF52">
    <property type="entry name" value="PARA FAMILY PROTEIN CT_582"/>
    <property type="match status" value="1"/>
</dbReference>
<evidence type="ECO:0000313" key="1">
    <source>
        <dbReference type="EMBL" id="RGK50221.1"/>
    </source>
</evidence>
<dbReference type="Proteomes" id="UP000260862">
    <property type="component" value="Unassembled WGS sequence"/>
</dbReference>
<dbReference type="Pfam" id="PF09140">
    <property type="entry name" value="MipZ"/>
    <property type="match status" value="1"/>
</dbReference>
<dbReference type="InterPro" id="IPR050678">
    <property type="entry name" value="DNA_Partitioning_ATPase"/>
</dbReference>
<accession>A0A3E4MKI3</accession>
<protein>
    <submittedName>
        <fullName evidence="1">ParA family protein</fullName>
    </submittedName>
</protein>
<reference evidence="1 2" key="1">
    <citation type="submission" date="2018-08" db="EMBL/GenBank/DDBJ databases">
        <title>A genome reference for cultivated species of the human gut microbiota.</title>
        <authorList>
            <person name="Zou Y."/>
            <person name="Xue W."/>
            <person name="Luo G."/>
        </authorList>
    </citation>
    <scope>NUCLEOTIDE SEQUENCE [LARGE SCALE GENOMIC DNA]</scope>
    <source>
        <strain evidence="1 2">TF10-3AC</strain>
    </source>
</reference>
<dbReference type="PANTHER" id="PTHR13696">
    <property type="entry name" value="P-LOOP CONTAINING NUCLEOSIDE TRIPHOSPHATE HYDROLASE"/>
    <property type="match status" value="1"/>
</dbReference>
<keyword evidence="2" id="KW-1185">Reference proteome</keyword>
<comment type="caution">
    <text evidence="1">The sequence shown here is derived from an EMBL/GenBank/DDBJ whole genome shotgun (WGS) entry which is preliminary data.</text>
</comment>
<dbReference type="AlphaFoldDB" id="A0A3E4MKI3"/>
<name>A0A3E4MKI3_9BACT</name>
<organism evidence="1 2">
    <name type="scientific">Phocaeicola plebeius</name>
    <dbReference type="NCBI Taxonomy" id="310297"/>
    <lineage>
        <taxon>Bacteria</taxon>
        <taxon>Pseudomonadati</taxon>
        <taxon>Bacteroidota</taxon>
        <taxon>Bacteroidia</taxon>
        <taxon>Bacteroidales</taxon>
        <taxon>Bacteroidaceae</taxon>
        <taxon>Phocaeicola</taxon>
    </lineage>
</organism>
<gene>
    <name evidence="1" type="ORF">DXD04_16235</name>
</gene>
<evidence type="ECO:0000313" key="2">
    <source>
        <dbReference type="Proteomes" id="UP000260862"/>
    </source>
</evidence>
<sequence length="264" mass="30247">MKTETDATTHIRVGFGSQKGGIGKSTIAEVLASYLYYEKNIKLLIMDCDYAQHSFYRLRERDKKAVEESTALQEKLKAYIRKTGKRSYRVLKAKPQEAIKVAEEYISEHQEEEISVVIYDLPGRSDSSDLLSLALEMDYIISPIEADLQSIASCMAYAITIRDMGVMLSGSRIKQIFMMWNKVDRRVNTRIMESYDKEIEEYGLGLLKTRLPRSVKFSRELSMNTGGVFRSTYMAPEKDQLAESNIEELANELIEILSLKAYEQ</sequence>